<reference evidence="1" key="2">
    <citation type="submission" date="2015-03" db="EMBL/GenBank/DDBJ databases">
        <title>Genome sequence of Pseudoalteromonas citrea.</title>
        <authorList>
            <person name="Xie B.-B."/>
            <person name="Rong J.-C."/>
            <person name="Qin Q.-L."/>
            <person name="Zhang Y.-Z."/>
        </authorList>
    </citation>
    <scope>NUCLEOTIDE SEQUENCE</scope>
    <source>
        <strain evidence="1">DSM 8771</strain>
    </source>
</reference>
<dbReference type="Proteomes" id="UP000016487">
    <property type="component" value="Unassembled WGS sequence"/>
</dbReference>
<name>A0AAD4AI13_9GAMM</name>
<sequence length="1145" mass="124453">MTLEKTLSNVALEAAKHADLANQLIEGVKDGIDTIEVVSQNHSVMDDWRTKTGKVAFKDLAGNTHQVDTLATIIADAEKINPNPHVMTKAQFDALRDIRKKQYAGSGFVEWGKCYQPEGRWSPKWINNGLYQSALSTGYANELLMGSQGTSPQGVSNTDYPESVIDGVTHKLSLINSSNLDLMNRIKFPAAPDGTKTYDSATGIVTEHASAAEAFEGLVKNGDFRKGDNGDWTVPTGYNITDGSLNADGTGARYTKVTQGPITIDNGITHKLVVSVNNVSSSSISICATGSPSFTGAWGRINVNAGETGTFEVEFTPDKSTAYVLVQANTANQIFSLSSVSVIPATEQVITSRKDLVFLESWHEKIADKDVVYPLGNVQYGANSYDGIVLLNNLVAQGYSAFGEWDADTTGYGAKWSSLSEANRAKLLANPAHNIYYDPEAKAYIQVRYRIRVVEGLGDDWINLYPTGRYSNVTEWSRYGSSSSKRITFVQGNATSISTKVFLSKDHAGSFDRKSDKGIVEAETSDYSINSRVMGVPIALVQRMNQGAYHPSYNPMGCSTFISSGGDAAVHWYDEKLNEPNRTSDCFNVATGVYPFTRGVAYGDSNRDFSGKLKQAHVNGSGITGRSDQYKFYDAIYAGQVEDLRLNANKLDMIQLREESIRKAVTGEMRGKGKVPFTVFNQGKCLSSGFAIYIHSINSLSTLIGEGTYYNARKYISALENGAIFEGASIAIKFTDAGDTDLASYAGGVQLNEWLYLNKFQIMNSKNHIGCINPNTGNNNWFSTGAAQTISAEILMPTENETAEFDSLPWVDIIGDPERIAATFPDGIVGQWIPKIPNGIIDEFPLNKKYSGSGSDIQRSYTTNNGTSWTSSNILLSNPTANSTVFTNMPATQVTLYEYISPSNFTEPSNSSVVVGDVGNVYATQSRLVDYGNRLQASLTGNIGKREGGAYLQEYVPVTKHTNYAPAGTLGWTSAIGDEPLHTPLSLDTPNDSSPAVKALSTVTEKDGLLYFQLHGAELKYTARTTANMTVINAGSPTGSITKGKVYLFKGFDNALINRPIIAIENHVGTTWRKHDFDGYTINSTGQVIDHGNVNGLLRAFESRWGDDQVIPIVNGEDVKTDLNGNTVKVFCHHTQIPIGIAHHG</sequence>
<reference evidence="1" key="1">
    <citation type="journal article" date="2012" name="J. Bacteriol.">
        <title>Genome sequences of type strains of seven species of the marine bacterium Pseudoalteromonas.</title>
        <authorList>
            <person name="Xie B.B."/>
            <person name="Shu Y.L."/>
            <person name="Qin Q.L."/>
            <person name="Rong J.C."/>
            <person name="Zhang X.Y."/>
            <person name="Chen X.L."/>
            <person name="Shi M."/>
            <person name="He H.L."/>
            <person name="Zhou B.C."/>
            <person name="Zhang Y.Z."/>
        </authorList>
    </citation>
    <scope>NUCLEOTIDE SEQUENCE</scope>
    <source>
        <strain evidence="1">DSM 8771</strain>
    </source>
</reference>
<gene>
    <name evidence="1" type="ORF">PCIT_a2958</name>
</gene>
<organism evidence="1 2">
    <name type="scientific">Pseudoalteromonas citrea</name>
    <dbReference type="NCBI Taxonomy" id="43655"/>
    <lineage>
        <taxon>Bacteria</taxon>
        <taxon>Pseudomonadati</taxon>
        <taxon>Pseudomonadota</taxon>
        <taxon>Gammaproteobacteria</taxon>
        <taxon>Alteromonadales</taxon>
        <taxon>Pseudoalteromonadaceae</taxon>
        <taxon>Pseudoalteromonas</taxon>
    </lineage>
</organism>
<dbReference type="AlphaFoldDB" id="A0AAD4AI13"/>
<evidence type="ECO:0000313" key="2">
    <source>
        <dbReference type="Proteomes" id="UP000016487"/>
    </source>
</evidence>
<dbReference type="EMBL" id="AHBZ03000021">
    <property type="protein sequence ID" value="KAF7770016.1"/>
    <property type="molecule type" value="Genomic_DNA"/>
</dbReference>
<comment type="caution">
    <text evidence="1">The sequence shown here is derived from an EMBL/GenBank/DDBJ whole genome shotgun (WGS) entry which is preliminary data.</text>
</comment>
<evidence type="ECO:0000313" key="1">
    <source>
        <dbReference type="EMBL" id="KAF7770016.1"/>
    </source>
</evidence>
<accession>A0AAD4AI13</accession>
<dbReference type="RefSeq" id="WP_040698334.1">
    <property type="nucleotide sequence ID" value="NZ_AHBZ03000021.1"/>
</dbReference>
<proteinExistence type="predicted"/>
<protein>
    <submittedName>
        <fullName evidence="1">Uncharacterized protein</fullName>
    </submittedName>
</protein>
<dbReference type="Gene3D" id="2.60.120.260">
    <property type="entry name" value="Galactose-binding domain-like"/>
    <property type="match status" value="1"/>
</dbReference>